<keyword evidence="1" id="KW-1133">Transmembrane helix</keyword>
<evidence type="ECO:0000256" key="1">
    <source>
        <dbReference type="SAM" id="Phobius"/>
    </source>
</evidence>
<reference evidence="2 3" key="1">
    <citation type="submission" date="2020-09" db="EMBL/GenBank/DDBJ databases">
        <title>De no assembly of potato wild relative species, Solanum commersonii.</title>
        <authorList>
            <person name="Cho K."/>
        </authorList>
    </citation>
    <scope>NUCLEOTIDE SEQUENCE [LARGE SCALE GENOMIC DNA]</scope>
    <source>
        <strain evidence="2">LZ3.2</strain>
        <tissue evidence="2">Leaf</tissue>
    </source>
</reference>
<comment type="caution">
    <text evidence="2">The sequence shown here is derived from an EMBL/GenBank/DDBJ whole genome shotgun (WGS) entry which is preliminary data.</text>
</comment>
<proteinExistence type="predicted"/>
<feature type="transmembrane region" description="Helical" evidence="1">
    <location>
        <begin position="70"/>
        <end position="86"/>
    </location>
</feature>
<accession>A0A9J5Y295</accession>
<keyword evidence="3" id="KW-1185">Reference proteome</keyword>
<dbReference type="Proteomes" id="UP000824120">
    <property type="component" value="Chromosome 7"/>
</dbReference>
<keyword evidence="1" id="KW-0472">Membrane</keyword>
<evidence type="ECO:0000313" key="2">
    <source>
        <dbReference type="EMBL" id="KAG5593664.1"/>
    </source>
</evidence>
<name>A0A9J5Y295_SOLCO</name>
<gene>
    <name evidence="2" type="ORF">H5410_034896</name>
</gene>
<evidence type="ECO:0000313" key="3">
    <source>
        <dbReference type="Proteomes" id="UP000824120"/>
    </source>
</evidence>
<organism evidence="2 3">
    <name type="scientific">Solanum commersonii</name>
    <name type="common">Commerson's wild potato</name>
    <name type="synonym">Commerson's nightshade</name>
    <dbReference type="NCBI Taxonomy" id="4109"/>
    <lineage>
        <taxon>Eukaryota</taxon>
        <taxon>Viridiplantae</taxon>
        <taxon>Streptophyta</taxon>
        <taxon>Embryophyta</taxon>
        <taxon>Tracheophyta</taxon>
        <taxon>Spermatophyta</taxon>
        <taxon>Magnoliopsida</taxon>
        <taxon>eudicotyledons</taxon>
        <taxon>Gunneridae</taxon>
        <taxon>Pentapetalae</taxon>
        <taxon>asterids</taxon>
        <taxon>lamiids</taxon>
        <taxon>Solanales</taxon>
        <taxon>Solanaceae</taxon>
        <taxon>Solanoideae</taxon>
        <taxon>Solaneae</taxon>
        <taxon>Solanum</taxon>
    </lineage>
</organism>
<protein>
    <submittedName>
        <fullName evidence="2">Uncharacterized protein</fullName>
    </submittedName>
</protein>
<sequence>MKSQLQFIKINEAQICNTYNTAKRDSNHRHGCKHRFLGHLPSGLPRQDTGPNALLHYQFAQRKKNEKNHHHSLSIFATIIIIIIITI</sequence>
<dbReference type="AlphaFoldDB" id="A0A9J5Y295"/>
<keyword evidence="1" id="KW-0812">Transmembrane</keyword>
<dbReference type="EMBL" id="JACXVP010000007">
    <property type="protein sequence ID" value="KAG5593664.1"/>
    <property type="molecule type" value="Genomic_DNA"/>
</dbReference>